<dbReference type="GO" id="GO:0016747">
    <property type="term" value="F:acyltransferase activity, transferring groups other than amino-acyl groups"/>
    <property type="evidence" value="ECO:0007669"/>
    <property type="project" value="InterPro"/>
</dbReference>
<organism evidence="2 3">
    <name type="scientific">Neocucurbitaria cava</name>
    <dbReference type="NCBI Taxonomy" id="798079"/>
    <lineage>
        <taxon>Eukaryota</taxon>
        <taxon>Fungi</taxon>
        <taxon>Dikarya</taxon>
        <taxon>Ascomycota</taxon>
        <taxon>Pezizomycotina</taxon>
        <taxon>Dothideomycetes</taxon>
        <taxon>Pleosporomycetidae</taxon>
        <taxon>Pleosporales</taxon>
        <taxon>Pleosporineae</taxon>
        <taxon>Cucurbitariaceae</taxon>
        <taxon>Neocucurbitaria</taxon>
    </lineage>
</organism>
<dbReference type="PROSITE" id="PS51186">
    <property type="entry name" value="GNAT"/>
    <property type="match status" value="1"/>
</dbReference>
<dbReference type="InterPro" id="IPR016181">
    <property type="entry name" value="Acyl_CoA_acyltransferase"/>
</dbReference>
<dbReference type="OrthoDB" id="64477at2759"/>
<dbReference type="CDD" id="cd04301">
    <property type="entry name" value="NAT_SF"/>
    <property type="match status" value="1"/>
</dbReference>
<dbReference type="InterPro" id="IPR000182">
    <property type="entry name" value="GNAT_dom"/>
</dbReference>
<sequence length="230" mass="26232">MSQQESSFASKRLTFRAIRHPEDLAVFNAINADEKGYQNSNYSNIKLPTQANAEKFMKETADESLLGAIIWLKPEFQETADSPQKPAAPVQNSEEEILHPTWGTAIGEIHLSALPPAHAHHRWTDIGIDILPAYQGRGYGGEAIEWALRYAFVQAGLHRVRIRAFAWNEGAVRLYKRLGFKDEGREREAVWFMGRWWDAVTLGILEDEWRARERERSGYNNLVDVLVIDG</sequence>
<accession>A0A9W9CP74</accession>
<proteinExistence type="predicted"/>
<comment type="caution">
    <text evidence="2">The sequence shown here is derived from an EMBL/GenBank/DDBJ whole genome shotgun (WGS) entry which is preliminary data.</text>
</comment>
<dbReference type="Pfam" id="PF13302">
    <property type="entry name" value="Acetyltransf_3"/>
    <property type="match status" value="1"/>
</dbReference>
<dbReference type="PANTHER" id="PTHR43415:SF3">
    <property type="entry name" value="GNAT-FAMILY ACETYLTRANSFERASE"/>
    <property type="match status" value="1"/>
</dbReference>
<dbReference type="Gene3D" id="3.40.630.30">
    <property type="match status" value="1"/>
</dbReference>
<name>A0A9W9CP74_9PLEO</name>
<dbReference type="EMBL" id="JAPEUY010000005">
    <property type="protein sequence ID" value="KAJ4373050.1"/>
    <property type="molecule type" value="Genomic_DNA"/>
</dbReference>
<dbReference type="Proteomes" id="UP001140560">
    <property type="component" value="Unassembled WGS sequence"/>
</dbReference>
<evidence type="ECO:0000313" key="2">
    <source>
        <dbReference type="EMBL" id="KAJ4373050.1"/>
    </source>
</evidence>
<feature type="domain" description="N-acetyltransferase" evidence="1">
    <location>
        <begin position="43"/>
        <end position="198"/>
    </location>
</feature>
<evidence type="ECO:0000259" key="1">
    <source>
        <dbReference type="PROSITE" id="PS51186"/>
    </source>
</evidence>
<dbReference type="PANTHER" id="PTHR43415">
    <property type="entry name" value="SPERMIDINE N(1)-ACETYLTRANSFERASE"/>
    <property type="match status" value="1"/>
</dbReference>
<reference evidence="2" key="1">
    <citation type="submission" date="2022-10" db="EMBL/GenBank/DDBJ databases">
        <title>Tapping the CABI collections for fungal endophytes: first genome assemblies for Collariella, Neodidymelliopsis, Ascochyta clinopodiicola, Didymella pomorum, Didymosphaeria variabile, Neocosmospora piperis and Neocucurbitaria cava.</title>
        <authorList>
            <person name="Hill R."/>
        </authorList>
    </citation>
    <scope>NUCLEOTIDE SEQUENCE</scope>
    <source>
        <strain evidence="2">IMI 356814</strain>
    </source>
</reference>
<dbReference type="AlphaFoldDB" id="A0A9W9CP74"/>
<gene>
    <name evidence="2" type="ORF">N0V83_003341</name>
</gene>
<keyword evidence="3" id="KW-1185">Reference proteome</keyword>
<protein>
    <recommendedName>
        <fullName evidence="1">N-acetyltransferase domain-containing protein</fullName>
    </recommendedName>
</protein>
<dbReference type="SUPFAM" id="SSF55729">
    <property type="entry name" value="Acyl-CoA N-acyltransferases (Nat)"/>
    <property type="match status" value="1"/>
</dbReference>
<evidence type="ECO:0000313" key="3">
    <source>
        <dbReference type="Proteomes" id="UP001140560"/>
    </source>
</evidence>